<accession>A0A084SGP7</accession>
<evidence type="ECO:0000313" key="7">
    <source>
        <dbReference type="EMBL" id="KFA87632.1"/>
    </source>
</evidence>
<evidence type="ECO:0000256" key="3">
    <source>
        <dbReference type="ARBA" id="ARBA00022741"/>
    </source>
</evidence>
<dbReference type="SUPFAM" id="SSF56059">
    <property type="entry name" value="Glutathione synthetase ATP-binding domain-like"/>
    <property type="match status" value="1"/>
</dbReference>
<keyword evidence="3" id="KW-0547">Nucleotide-binding</keyword>
<keyword evidence="2" id="KW-0479">Metal-binding</keyword>
<proteinExistence type="predicted"/>
<dbReference type="RefSeq" id="WP_043411593.1">
    <property type="nucleotide sequence ID" value="NZ_JPMI01000353.1"/>
</dbReference>
<evidence type="ECO:0000259" key="6">
    <source>
        <dbReference type="Pfam" id="PF03738"/>
    </source>
</evidence>
<dbReference type="EMBL" id="JPMI01000353">
    <property type="protein sequence ID" value="KFA87632.1"/>
    <property type="molecule type" value="Genomic_DNA"/>
</dbReference>
<evidence type="ECO:0000256" key="2">
    <source>
        <dbReference type="ARBA" id="ARBA00022723"/>
    </source>
</evidence>
<keyword evidence="1" id="KW-0436">Ligase</keyword>
<feature type="domain" description="Glutathionylspermidine synthase pre-ATP-grasp-like" evidence="6">
    <location>
        <begin position="247"/>
        <end position="405"/>
    </location>
</feature>
<name>A0A084SGP7_9BACT</name>
<evidence type="ECO:0000256" key="4">
    <source>
        <dbReference type="ARBA" id="ARBA00022840"/>
    </source>
</evidence>
<organism evidence="7 8">
    <name type="scientific">Archangium violaceum Cb vi76</name>
    <dbReference type="NCBI Taxonomy" id="1406225"/>
    <lineage>
        <taxon>Bacteria</taxon>
        <taxon>Pseudomonadati</taxon>
        <taxon>Myxococcota</taxon>
        <taxon>Myxococcia</taxon>
        <taxon>Myxococcales</taxon>
        <taxon>Cystobacterineae</taxon>
        <taxon>Archangiaceae</taxon>
        <taxon>Archangium</taxon>
    </lineage>
</organism>
<reference evidence="7 8" key="1">
    <citation type="submission" date="2014-07" db="EMBL/GenBank/DDBJ databases">
        <title>Draft Genome Sequence of Gephyronic Acid Producer, Cystobacter violaceus Strain Cb vi76.</title>
        <authorList>
            <person name="Stevens D.C."/>
            <person name="Young J."/>
            <person name="Carmichael R."/>
            <person name="Tan J."/>
            <person name="Taylor R.E."/>
        </authorList>
    </citation>
    <scope>NUCLEOTIDE SEQUENCE [LARGE SCALE GENOMIC DNA]</scope>
    <source>
        <strain evidence="7 8">Cb vi76</strain>
    </source>
</reference>
<dbReference type="GO" id="GO:0005524">
    <property type="term" value="F:ATP binding"/>
    <property type="evidence" value="ECO:0007669"/>
    <property type="project" value="UniProtKB-KW"/>
</dbReference>
<dbReference type="InterPro" id="IPR005494">
    <property type="entry name" value="GSPS_pre-ATP-grasp-like_dom"/>
</dbReference>
<gene>
    <name evidence="7" type="ORF">Q664_46425</name>
</gene>
<evidence type="ECO:0000256" key="1">
    <source>
        <dbReference type="ARBA" id="ARBA00022598"/>
    </source>
</evidence>
<keyword evidence="5" id="KW-0460">Magnesium</keyword>
<dbReference type="Pfam" id="PF03738">
    <property type="entry name" value="GSP_synth"/>
    <property type="match status" value="1"/>
</dbReference>
<keyword evidence="4" id="KW-0067">ATP-binding</keyword>
<dbReference type="GO" id="GO:0046872">
    <property type="term" value="F:metal ion binding"/>
    <property type="evidence" value="ECO:0007669"/>
    <property type="project" value="UniProtKB-KW"/>
</dbReference>
<protein>
    <recommendedName>
        <fullName evidence="6">Glutathionylspermidine synthase pre-ATP-grasp-like domain-containing protein</fullName>
    </recommendedName>
</protein>
<evidence type="ECO:0000313" key="8">
    <source>
        <dbReference type="Proteomes" id="UP000028547"/>
    </source>
</evidence>
<dbReference type="AlphaFoldDB" id="A0A084SGP7"/>
<sequence>MSTPPLTYEALAEHLVRTGLVTDPWLEGAPRFRAEPLLISRERHAALFRAAENVAAAYHELVLACAASPELLDDFFGLTPGQKLMWQASQPFWHGFARADVFLTKDGQLAVCELNSDTPTGEVEAVLLNPLVRPAWPGTVDPNTQLGERMCSMVESLAARLLVPMPEQLTVGILYPTEMPEDLGLVRLYRQWFEARGWKVHLGSPFNLTPGPDGRVRLFGEPCDVLLRHYKTDWWGERLPVWDDEEPFEDMVPLAGPLSVVLQACLEGRCVVVNPFGAVLTQNKRTLAFMWERHDCFSPRARATIRAHIPYTVRMETLPIEELAKDREAWVLKSDYGAEGDEVLVGRFTPKEEWNAALVHAVPGRWVAQRYFAAEETAGGETINHGVYVIAGEAAGLYTRVQQGATDTRALSTPVLVTP</sequence>
<evidence type="ECO:0000256" key="5">
    <source>
        <dbReference type="ARBA" id="ARBA00022842"/>
    </source>
</evidence>
<dbReference type="GO" id="GO:0016874">
    <property type="term" value="F:ligase activity"/>
    <property type="evidence" value="ECO:0007669"/>
    <property type="project" value="UniProtKB-KW"/>
</dbReference>
<dbReference type="Proteomes" id="UP000028547">
    <property type="component" value="Unassembled WGS sequence"/>
</dbReference>
<comment type="caution">
    <text evidence="7">The sequence shown here is derived from an EMBL/GenBank/DDBJ whole genome shotgun (WGS) entry which is preliminary data.</text>
</comment>